<sequence>MLGSTCQARRQALAFGIRKISVGQSSFLCLLLVYISTAHGALWFIYGLVFGSSVEDGDLLKMKVQEKKRRSCDKQILEERPQLLISSIESKLPLNQSSIALGSIFHVSQPIGVLGIASVAKEVSEVSDVSF</sequence>
<evidence type="ECO:0000313" key="2">
    <source>
        <dbReference type="Proteomes" id="UP001151760"/>
    </source>
</evidence>
<reference evidence="1" key="1">
    <citation type="journal article" date="2022" name="Int. J. Mol. Sci.">
        <title>Draft Genome of Tanacetum Coccineum: Genomic Comparison of Closely Related Tanacetum-Family Plants.</title>
        <authorList>
            <person name="Yamashiro T."/>
            <person name="Shiraishi A."/>
            <person name="Nakayama K."/>
            <person name="Satake H."/>
        </authorList>
    </citation>
    <scope>NUCLEOTIDE SEQUENCE</scope>
</reference>
<accession>A0ABQ5FD28</accession>
<organism evidence="1 2">
    <name type="scientific">Tanacetum coccineum</name>
    <dbReference type="NCBI Taxonomy" id="301880"/>
    <lineage>
        <taxon>Eukaryota</taxon>
        <taxon>Viridiplantae</taxon>
        <taxon>Streptophyta</taxon>
        <taxon>Embryophyta</taxon>
        <taxon>Tracheophyta</taxon>
        <taxon>Spermatophyta</taxon>
        <taxon>Magnoliopsida</taxon>
        <taxon>eudicotyledons</taxon>
        <taxon>Gunneridae</taxon>
        <taxon>Pentapetalae</taxon>
        <taxon>asterids</taxon>
        <taxon>campanulids</taxon>
        <taxon>Asterales</taxon>
        <taxon>Asteraceae</taxon>
        <taxon>Asteroideae</taxon>
        <taxon>Anthemideae</taxon>
        <taxon>Anthemidinae</taxon>
        <taxon>Tanacetum</taxon>
    </lineage>
</organism>
<comment type="caution">
    <text evidence="1">The sequence shown here is derived from an EMBL/GenBank/DDBJ whole genome shotgun (WGS) entry which is preliminary data.</text>
</comment>
<dbReference type="EMBL" id="BQNB010017236">
    <property type="protein sequence ID" value="GJT60848.1"/>
    <property type="molecule type" value="Genomic_DNA"/>
</dbReference>
<dbReference type="Proteomes" id="UP001151760">
    <property type="component" value="Unassembled WGS sequence"/>
</dbReference>
<keyword evidence="2" id="KW-1185">Reference proteome</keyword>
<proteinExistence type="predicted"/>
<gene>
    <name evidence="1" type="ORF">Tco_1004381</name>
</gene>
<name>A0ABQ5FD28_9ASTR</name>
<protein>
    <submittedName>
        <fullName evidence="1">Uncharacterized protein</fullName>
    </submittedName>
</protein>
<reference evidence="1" key="2">
    <citation type="submission" date="2022-01" db="EMBL/GenBank/DDBJ databases">
        <authorList>
            <person name="Yamashiro T."/>
            <person name="Shiraishi A."/>
            <person name="Satake H."/>
            <person name="Nakayama K."/>
        </authorList>
    </citation>
    <scope>NUCLEOTIDE SEQUENCE</scope>
</reference>
<evidence type="ECO:0000313" key="1">
    <source>
        <dbReference type="EMBL" id="GJT60848.1"/>
    </source>
</evidence>